<organism evidence="1 2">
    <name type="scientific">Thalictrum thalictroides</name>
    <name type="common">Rue-anemone</name>
    <name type="synonym">Anemone thalictroides</name>
    <dbReference type="NCBI Taxonomy" id="46969"/>
    <lineage>
        <taxon>Eukaryota</taxon>
        <taxon>Viridiplantae</taxon>
        <taxon>Streptophyta</taxon>
        <taxon>Embryophyta</taxon>
        <taxon>Tracheophyta</taxon>
        <taxon>Spermatophyta</taxon>
        <taxon>Magnoliopsida</taxon>
        <taxon>Ranunculales</taxon>
        <taxon>Ranunculaceae</taxon>
        <taxon>Thalictroideae</taxon>
        <taxon>Thalictrum</taxon>
    </lineage>
</organism>
<dbReference type="AlphaFoldDB" id="A0A7J6W2D9"/>
<keyword evidence="2" id="KW-1185">Reference proteome</keyword>
<accession>A0A7J6W2D9</accession>
<comment type="caution">
    <text evidence="1">The sequence shown here is derived from an EMBL/GenBank/DDBJ whole genome shotgun (WGS) entry which is preliminary data.</text>
</comment>
<gene>
    <name evidence="1" type="ORF">FRX31_018880</name>
</gene>
<sequence>MIVMLGSSSVQMLAAARLSEFREAHDDTLSMSGKKLRYYAAMNVVCEVLHRKAAITTTMTWFNGMFLQ</sequence>
<proteinExistence type="predicted"/>
<reference evidence="1 2" key="1">
    <citation type="submission" date="2020-06" db="EMBL/GenBank/DDBJ databases">
        <title>Transcriptomic and genomic resources for Thalictrum thalictroides and T. hernandezii: Facilitating candidate gene discovery in an emerging model plant lineage.</title>
        <authorList>
            <person name="Arias T."/>
            <person name="Riano-Pachon D.M."/>
            <person name="Di Stilio V.S."/>
        </authorList>
    </citation>
    <scope>NUCLEOTIDE SEQUENCE [LARGE SCALE GENOMIC DNA]</scope>
    <source>
        <strain evidence="2">cv. WT478/WT964</strain>
        <tissue evidence="1">Leaves</tissue>
    </source>
</reference>
<dbReference type="Proteomes" id="UP000554482">
    <property type="component" value="Unassembled WGS sequence"/>
</dbReference>
<dbReference type="EMBL" id="JABWDY010022714">
    <property type="protein sequence ID" value="KAF5191534.1"/>
    <property type="molecule type" value="Genomic_DNA"/>
</dbReference>
<protein>
    <submittedName>
        <fullName evidence="1">Uncharacterized protein</fullName>
    </submittedName>
</protein>
<name>A0A7J6W2D9_THATH</name>
<evidence type="ECO:0000313" key="1">
    <source>
        <dbReference type="EMBL" id="KAF5191534.1"/>
    </source>
</evidence>
<evidence type="ECO:0000313" key="2">
    <source>
        <dbReference type="Proteomes" id="UP000554482"/>
    </source>
</evidence>